<dbReference type="PANTHER" id="PTHR33442:SF1">
    <property type="entry name" value="TRANS-3-HYDROXY-L-PROLINE DEHYDRATASE"/>
    <property type="match status" value="1"/>
</dbReference>
<evidence type="ECO:0000313" key="5">
    <source>
        <dbReference type="Proteomes" id="UP001054837"/>
    </source>
</evidence>
<dbReference type="Gene3D" id="3.10.310.10">
    <property type="entry name" value="Diaminopimelate Epimerase, Chain A, domain 1"/>
    <property type="match status" value="2"/>
</dbReference>
<gene>
    <name evidence="4" type="primary">l3hypdh</name>
    <name evidence="4" type="ORF">CDAR_604021</name>
</gene>
<evidence type="ECO:0000256" key="1">
    <source>
        <dbReference type="ARBA" id="ARBA00001148"/>
    </source>
</evidence>
<dbReference type="AlphaFoldDB" id="A0AAV4RU51"/>
<protein>
    <recommendedName>
        <fullName evidence="3">trans-L-3-hydroxyproline dehydratase</fullName>
        <ecNumber evidence="3">4.2.1.77</ecNumber>
    </recommendedName>
</protein>
<dbReference type="SFLD" id="SFLDS00028">
    <property type="entry name" value="Proline_Racemase"/>
    <property type="match status" value="1"/>
</dbReference>
<proteinExistence type="inferred from homology"/>
<reference evidence="4 5" key="1">
    <citation type="submission" date="2021-06" db="EMBL/GenBank/DDBJ databases">
        <title>Caerostris darwini draft genome.</title>
        <authorList>
            <person name="Kono N."/>
            <person name="Arakawa K."/>
        </authorList>
    </citation>
    <scope>NUCLEOTIDE SEQUENCE [LARGE SCALE GENOMIC DNA]</scope>
</reference>
<organism evidence="4 5">
    <name type="scientific">Caerostris darwini</name>
    <dbReference type="NCBI Taxonomy" id="1538125"/>
    <lineage>
        <taxon>Eukaryota</taxon>
        <taxon>Metazoa</taxon>
        <taxon>Ecdysozoa</taxon>
        <taxon>Arthropoda</taxon>
        <taxon>Chelicerata</taxon>
        <taxon>Arachnida</taxon>
        <taxon>Araneae</taxon>
        <taxon>Araneomorphae</taxon>
        <taxon>Entelegynae</taxon>
        <taxon>Araneoidea</taxon>
        <taxon>Araneidae</taxon>
        <taxon>Caerostris</taxon>
    </lineage>
</organism>
<comment type="catalytic activity">
    <reaction evidence="1">
        <text>trans-3-hydroxy-L-proline = 1-pyrroline-2-carboxylate + H2O</text>
        <dbReference type="Rhea" id="RHEA:10320"/>
        <dbReference type="ChEBI" id="CHEBI:15377"/>
        <dbReference type="ChEBI" id="CHEBI:39785"/>
        <dbReference type="ChEBI" id="CHEBI:57938"/>
        <dbReference type="EC" id="4.2.1.77"/>
    </reaction>
</comment>
<dbReference type="EC" id="4.2.1.77" evidence="3"/>
<evidence type="ECO:0000313" key="4">
    <source>
        <dbReference type="EMBL" id="GIY25853.1"/>
    </source>
</evidence>
<evidence type="ECO:0000256" key="3">
    <source>
        <dbReference type="ARBA" id="ARBA00013105"/>
    </source>
</evidence>
<dbReference type="GO" id="GO:0050346">
    <property type="term" value="F:trans-L-3-hydroxyproline dehydratase activity"/>
    <property type="evidence" value="ECO:0007669"/>
    <property type="project" value="UniProtKB-EC"/>
</dbReference>
<dbReference type="PIRSF" id="PIRSF029792">
    <property type="entry name" value="Pro_racemase"/>
    <property type="match status" value="1"/>
</dbReference>
<evidence type="ECO:0000256" key="2">
    <source>
        <dbReference type="ARBA" id="ARBA00007529"/>
    </source>
</evidence>
<dbReference type="PANTHER" id="PTHR33442">
    <property type="entry name" value="TRANS-3-HYDROXY-L-PROLINE DEHYDRATASE"/>
    <property type="match status" value="1"/>
</dbReference>
<accession>A0AAV4RU51</accession>
<keyword evidence="5" id="KW-1185">Reference proteome</keyword>
<dbReference type="Pfam" id="PF05544">
    <property type="entry name" value="Pro_racemase"/>
    <property type="match status" value="1"/>
</dbReference>
<dbReference type="SUPFAM" id="SSF54506">
    <property type="entry name" value="Diaminopimelate epimerase-like"/>
    <property type="match status" value="1"/>
</dbReference>
<dbReference type="Proteomes" id="UP001054837">
    <property type="component" value="Unassembled WGS sequence"/>
</dbReference>
<dbReference type="EMBL" id="BPLQ01006859">
    <property type="protein sequence ID" value="GIY25853.1"/>
    <property type="molecule type" value="Genomic_DNA"/>
</dbReference>
<sequence>MDFASGDSSLISEFMVNITTHDMHTGGEPLRIIKSGLPELQGSTILEKRTYAIKHLDHFRKFLMNEPRGHKDMYGAILFKEKPNEFGVLFMHNEGYSSMCGHAIIALGRYVIDFKLVEPVSPETEVIFNCPCGPVKAFVEYNNQLSGRVYFESVPAFVYKLDFEIDVPTIGSVSVDISFGGAFYAFITDKQVYLDLQISSFSEIVETAGKITEAVKSNLKIEHPESKELSFLYGTIITDRKDKFSDGPSTNICIFADNQIDRSPTGSGVTARIVLQWTKGEMQLNEEKEFISLIGSRFTGAAVRETFVGKYPAVVVRVSGMAYHTGDHTFYLENRDALKEGFQLPR</sequence>
<name>A0AAV4RU51_9ARAC</name>
<comment type="caution">
    <text evidence="4">The sequence shown here is derived from an EMBL/GenBank/DDBJ whole genome shotgun (WGS) entry which is preliminary data.</text>
</comment>
<dbReference type="InterPro" id="IPR008794">
    <property type="entry name" value="Pro_racemase_fam"/>
</dbReference>
<comment type="similarity">
    <text evidence="2">Belongs to the proline racemase family.</text>
</comment>
<dbReference type="FunFam" id="3.10.310.10:FF:000003">
    <property type="entry name" value="Proline racemase"/>
    <property type="match status" value="1"/>
</dbReference>